<feature type="compositionally biased region" description="Basic and acidic residues" evidence="2">
    <location>
        <begin position="1711"/>
        <end position="1722"/>
    </location>
</feature>
<feature type="coiled-coil region" evidence="1">
    <location>
        <begin position="300"/>
        <end position="334"/>
    </location>
</feature>
<dbReference type="EMBL" id="GEDC01007147">
    <property type="protein sequence ID" value="JAS30151.1"/>
    <property type="molecule type" value="Transcribed_RNA"/>
</dbReference>
<feature type="coiled-coil region" evidence="1">
    <location>
        <begin position="452"/>
        <end position="486"/>
    </location>
</feature>
<dbReference type="PANTHER" id="PTHR23159">
    <property type="entry name" value="CENTROSOMAL PROTEIN 2"/>
    <property type="match status" value="1"/>
</dbReference>
<feature type="coiled-coil region" evidence="1">
    <location>
        <begin position="924"/>
        <end position="1500"/>
    </location>
</feature>
<sequence length="1775" mass="206383">METNIESCTECCAEEIGAPGGKDKVFNILDDLNNMYTEQLKKAKDSSDGTLQLQIETLQHWVFDLSEQNKILVKTIEELELEALKKNDSNDFHVCEARSTKSNFEQLPEQTSADMSKYLEHELKETKKQLDLKSNLEKKYLKEIEELKKNIEDVKKSESSHNQVTVHRSSMTEFSDSEISGFNYELEATKAKLTESENELSQLRSKLSKAESNIQSIRSDLNTTEKNARDMRAALTAEVAEKHDQILALKREVLHLEDQLRKADMQTHFKDDIIKKLREDVKVARSKETLAEVLGITEKAQMSKVKIDQLKQQLENKEQLIACLEEKLKRVYSLGKDDLVKKHQERDRRLQTTEAALCRIRQQVEWFTNNILQQMSKTNINRQFENHLKTQLSELYECFKYPDFDSEEEPLTPDSPITSAADMFACKLTSKIVTILPPKETAFSTISQKSESRKLKSEVREQAIEIARLEDTLDQTTEQLQNLHEISYRNCYIQSPTSATQHLIDLQKEVDKVQAKIRQSWEKLNELSQKTNTNGLKSELDHYITCTTKEQTSLARLQSEVKTLLAKLTTKELDTNHMTQLIESLRTHLIVVQDQLQKGLNSNGQNLHYWIKPLQESLTASQNQLQEIENSAKLIKEERETLDRTKKVEETLVRHLQGELYSAQQERLNAFDKLCLAETLQRQQWNHLISCFINHHDLCKREQVASDDMKQEMNQLVISLSAKAKQFQSQEKMIRHLKQSLLNAKNQSEHFYKRRSFPLDTDGDDEESCHMLAKTQQEVDTLRHMVNMRDRQILEKEQKISALKKALSKTRSDFRVGRYPNRVSIAPSVGKVGEFEQIQAIVSRIQLEVGSVFDEMENRDQQFHNIVEELQNTIESTQVELGENEPHVNEIKEEKLVKMKSAMKKCQNSIKQFVKKIKDFITHRDTIEENRALLQSRMSNLQSELEAAQEDLFNQFQAATQEEPFKNLINTTAEIKAENLKSELERNKKMMFEVESRSRSAEEQNIKLKQDLAMAQEELSRVRSMPSWKKTVTCTSEMFKSSTLQNPVSEINQNLIHKENSLAQVQEDLRELSCNLQSRDKLIETQQETIKVLQSSLKIEQEESDELRHKITKLESQKNCAKIEYQQKVEELESTVNSLQEKKKKSEEASKKHQRSVSAMQIVIYNLKEKINAENGKVNAMKKEIKQLLGEASKQKEILEKYEQKLQNLQSEMNQRDEDIQILNNQVHRQNLNDTEVKKKLEDSVKEIKNLNEEIKNLKKQHKMDMLNSRNDCMMELHGKIQTINDELNAQIERNLEYEKELRKVQDKLVQATKKEANIHKDYTKKEAEWMKLIRENQTEISKLTDMINSLNDESSKIKLELEHQIAEHKTTKQKLEETKGTVQALTKQLNEKESVTTRLQGAVTHLSQKVINNVQNLEDKDSLLIQYEEKIEELQLSLKENEKKIEETVSLKKEISDLQFELNIFKKNKNQIARKDSMIEILEGKLEQLTIELESCQYLKTRDDECVAALLSEKADVMAKKDEDIISLQVKLNKSSLQQKKLEVELSLEHDKLLKLQDSNAKLESNVKQLENSKKQLLIELESMRKTVNELRHQLKFCGESVEQEFKQQSQQIIDSAEHQILEQRRLTQNLAQELRCNIQELNAIKRENRALVECISVLKDEKQELEEELKSMKSGLRDHNLEFEMTHIYSNYALDNGRSKSGISLEKHLKGTHAKDDKKSFHSRPSRSSKSGQLLSFNLDKAESKHWKRHLQNFTHTESMEPSKESNYSTSSN</sequence>
<reference evidence="3" key="1">
    <citation type="submission" date="2015-12" db="EMBL/GenBank/DDBJ databases">
        <title>De novo transcriptome assembly of four potential Pierce s Disease insect vectors from Arizona vineyards.</title>
        <authorList>
            <person name="Tassone E.E."/>
        </authorList>
    </citation>
    <scope>NUCLEOTIDE SEQUENCE</scope>
</reference>
<keyword evidence="1" id="KW-0175">Coiled coil</keyword>
<proteinExistence type="predicted"/>
<protein>
    <submittedName>
        <fullName evidence="3">Uncharacterized protein</fullName>
    </submittedName>
</protein>
<feature type="region of interest" description="Disordered" evidence="2">
    <location>
        <begin position="1711"/>
        <end position="1737"/>
    </location>
</feature>
<evidence type="ECO:0000256" key="1">
    <source>
        <dbReference type="SAM" id="Coils"/>
    </source>
</evidence>
<feature type="coiled-coil region" evidence="1">
    <location>
        <begin position="618"/>
        <end position="645"/>
    </location>
</feature>
<evidence type="ECO:0000313" key="3">
    <source>
        <dbReference type="EMBL" id="JAS30151.1"/>
    </source>
</evidence>
<dbReference type="PANTHER" id="PTHR23159:SF31">
    <property type="entry name" value="CENTROSOME-ASSOCIATED PROTEIN CEP250 ISOFORM X1"/>
    <property type="match status" value="1"/>
</dbReference>
<name>A0A1B6DWV9_9HEMI</name>
<evidence type="ECO:0000256" key="2">
    <source>
        <dbReference type="SAM" id="MobiDB-lite"/>
    </source>
</evidence>
<feature type="coiled-coil region" evidence="1">
    <location>
        <begin position="1554"/>
        <end position="1684"/>
    </location>
</feature>
<gene>
    <name evidence="3" type="ORF">g.35156</name>
</gene>
<feature type="region of interest" description="Disordered" evidence="2">
    <location>
        <begin position="1750"/>
        <end position="1775"/>
    </location>
</feature>
<organism evidence="3">
    <name type="scientific">Clastoptera arizonana</name>
    <name type="common">Arizona spittle bug</name>
    <dbReference type="NCBI Taxonomy" id="38151"/>
    <lineage>
        <taxon>Eukaryota</taxon>
        <taxon>Metazoa</taxon>
        <taxon>Ecdysozoa</taxon>
        <taxon>Arthropoda</taxon>
        <taxon>Hexapoda</taxon>
        <taxon>Insecta</taxon>
        <taxon>Pterygota</taxon>
        <taxon>Neoptera</taxon>
        <taxon>Paraneoptera</taxon>
        <taxon>Hemiptera</taxon>
        <taxon>Auchenorrhyncha</taxon>
        <taxon>Cercopoidea</taxon>
        <taxon>Clastopteridae</taxon>
        <taxon>Clastoptera</taxon>
    </lineage>
</organism>
<feature type="coiled-coil region" evidence="1">
    <location>
        <begin position="130"/>
        <end position="266"/>
    </location>
</feature>
<accession>A0A1B6DWV9</accession>